<name>A0A427N736_9HYPH</name>
<dbReference type="AlphaFoldDB" id="A0A427N736"/>
<dbReference type="EMBL" id="RJJT01000002">
    <property type="protein sequence ID" value="RSB85924.1"/>
    <property type="molecule type" value="Genomic_DNA"/>
</dbReference>
<dbReference type="SUPFAM" id="SSF81324">
    <property type="entry name" value="Voltage-gated potassium channels"/>
    <property type="match status" value="1"/>
</dbReference>
<reference evidence="10 11" key="1">
    <citation type="submission" date="2018-11" db="EMBL/GenBank/DDBJ databases">
        <authorList>
            <person name="Huo Y."/>
        </authorList>
    </citation>
    <scope>NUCLEOTIDE SEQUENCE [LARGE SCALE GENOMIC DNA]</scope>
    <source>
        <strain evidence="10 11">DSM 30132</strain>
    </source>
</reference>
<dbReference type="Gene3D" id="1.10.287.70">
    <property type="match status" value="1"/>
</dbReference>
<evidence type="ECO:0000313" key="10">
    <source>
        <dbReference type="EMBL" id="RSB85924.1"/>
    </source>
</evidence>
<dbReference type="InterPro" id="IPR003280">
    <property type="entry name" value="2pore_dom_K_chnl"/>
</dbReference>
<organism evidence="10 11">
    <name type="scientific">Rhizobium pisi</name>
    <dbReference type="NCBI Taxonomy" id="574561"/>
    <lineage>
        <taxon>Bacteria</taxon>
        <taxon>Pseudomonadati</taxon>
        <taxon>Pseudomonadota</taxon>
        <taxon>Alphaproteobacteria</taxon>
        <taxon>Hyphomicrobiales</taxon>
        <taxon>Rhizobiaceae</taxon>
        <taxon>Rhizobium/Agrobacterium group</taxon>
        <taxon>Rhizobium</taxon>
    </lineage>
</organism>
<keyword evidence="4 8" id="KW-1133">Transmembrane helix</keyword>
<feature type="domain" description="Potassium channel" evidence="9">
    <location>
        <begin position="43"/>
        <end position="113"/>
    </location>
</feature>
<dbReference type="GO" id="GO:0030322">
    <property type="term" value="P:stabilization of membrane potential"/>
    <property type="evidence" value="ECO:0007669"/>
    <property type="project" value="TreeGrafter"/>
</dbReference>
<proteinExistence type="predicted"/>
<dbReference type="OrthoDB" id="9799090at2"/>
<feature type="transmembrane region" description="Helical" evidence="8">
    <location>
        <begin position="65"/>
        <end position="82"/>
    </location>
</feature>
<protein>
    <submittedName>
        <fullName evidence="10">Two pore domain potassium channel family protein</fullName>
    </submittedName>
</protein>
<evidence type="ECO:0000256" key="8">
    <source>
        <dbReference type="SAM" id="Phobius"/>
    </source>
</evidence>
<evidence type="ECO:0000256" key="6">
    <source>
        <dbReference type="ARBA" id="ARBA00023136"/>
    </source>
</evidence>
<feature type="transmembrane region" description="Helical" evidence="8">
    <location>
        <begin position="34"/>
        <end position="53"/>
    </location>
</feature>
<evidence type="ECO:0000313" key="11">
    <source>
        <dbReference type="Proteomes" id="UP000277279"/>
    </source>
</evidence>
<evidence type="ECO:0000256" key="4">
    <source>
        <dbReference type="ARBA" id="ARBA00022989"/>
    </source>
</evidence>
<accession>A0A427N736</accession>
<dbReference type="GO" id="GO:0015271">
    <property type="term" value="F:outward rectifier potassium channel activity"/>
    <property type="evidence" value="ECO:0007669"/>
    <property type="project" value="TreeGrafter"/>
</dbReference>
<dbReference type="PANTHER" id="PTHR11003">
    <property type="entry name" value="POTASSIUM CHANNEL, SUBFAMILY K"/>
    <property type="match status" value="1"/>
</dbReference>
<keyword evidence="6 8" id="KW-0472">Membrane</keyword>
<dbReference type="PANTHER" id="PTHR11003:SF291">
    <property type="entry name" value="IP11374P"/>
    <property type="match status" value="1"/>
</dbReference>
<keyword evidence="2" id="KW-0813">Transport</keyword>
<evidence type="ECO:0000256" key="5">
    <source>
        <dbReference type="ARBA" id="ARBA00023065"/>
    </source>
</evidence>
<dbReference type="GO" id="GO:0005886">
    <property type="term" value="C:plasma membrane"/>
    <property type="evidence" value="ECO:0007669"/>
    <property type="project" value="TreeGrafter"/>
</dbReference>
<keyword evidence="7 10" id="KW-0407">Ion channel</keyword>
<gene>
    <name evidence="10" type="ORF">EFD55_03275</name>
</gene>
<evidence type="ECO:0000256" key="3">
    <source>
        <dbReference type="ARBA" id="ARBA00022692"/>
    </source>
</evidence>
<keyword evidence="5" id="KW-0406">Ion transport</keyword>
<keyword evidence="3 8" id="KW-0812">Transmembrane</keyword>
<dbReference type="Pfam" id="PF07885">
    <property type="entry name" value="Ion_trans_2"/>
    <property type="match status" value="1"/>
</dbReference>
<comment type="caution">
    <text evidence="10">The sequence shown here is derived from an EMBL/GenBank/DDBJ whole genome shotgun (WGS) entry which is preliminary data.</text>
</comment>
<evidence type="ECO:0000256" key="7">
    <source>
        <dbReference type="ARBA" id="ARBA00023303"/>
    </source>
</evidence>
<evidence type="ECO:0000256" key="2">
    <source>
        <dbReference type="ARBA" id="ARBA00022448"/>
    </source>
</evidence>
<feature type="transmembrane region" description="Helical" evidence="8">
    <location>
        <begin position="89"/>
        <end position="110"/>
    </location>
</feature>
<sequence>MRSRVPRRARLGGGHHTRQMRRLFFIALAEQLRVIWPILSGIVSIMVASGLAIWRIENWRIDEALYFTFVTGLTIGYGDFTPKHVSARILALVIGFAGIVLTGVIAAVTVKALSVTDRDDS</sequence>
<comment type="subcellular location">
    <subcellularLocation>
        <location evidence="1">Membrane</location>
        <topology evidence="1">Multi-pass membrane protein</topology>
    </subcellularLocation>
</comment>
<dbReference type="Proteomes" id="UP000277279">
    <property type="component" value="Unassembled WGS sequence"/>
</dbReference>
<dbReference type="InterPro" id="IPR013099">
    <property type="entry name" value="K_chnl_dom"/>
</dbReference>
<dbReference type="GO" id="GO:0022841">
    <property type="term" value="F:potassium ion leak channel activity"/>
    <property type="evidence" value="ECO:0007669"/>
    <property type="project" value="TreeGrafter"/>
</dbReference>
<evidence type="ECO:0000256" key="1">
    <source>
        <dbReference type="ARBA" id="ARBA00004141"/>
    </source>
</evidence>
<evidence type="ECO:0000259" key="9">
    <source>
        <dbReference type="Pfam" id="PF07885"/>
    </source>
</evidence>